<name>A0A7J7JF65_BUGNE</name>
<accession>A0A7J7JF65</accession>
<comment type="caution">
    <text evidence="2">The sequence shown here is derived from an EMBL/GenBank/DDBJ whole genome shotgun (WGS) entry which is preliminary data.</text>
</comment>
<feature type="coiled-coil region" evidence="1">
    <location>
        <begin position="5"/>
        <end position="58"/>
    </location>
</feature>
<dbReference type="AlphaFoldDB" id="A0A7J7JF65"/>
<evidence type="ECO:0000313" key="3">
    <source>
        <dbReference type="Proteomes" id="UP000593567"/>
    </source>
</evidence>
<dbReference type="Proteomes" id="UP000593567">
    <property type="component" value="Unassembled WGS sequence"/>
</dbReference>
<evidence type="ECO:0000313" key="2">
    <source>
        <dbReference type="EMBL" id="KAF6024949.1"/>
    </source>
</evidence>
<organism evidence="2 3">
    <name type="scientific">Bugula neritina</name>
    <name type="common">Brown bryozoan</name>
    <name type="synonym">Sertularia neritina</name>
    <dbReference type="NCBI Taxonomy" id="10212"/>
    <lineage>
        <taxon>Eukaryota</taxon>
        <taxon>Metazoa</taxon>
        <taxon>Spiralia</taxon>
        <taxon>Lophotrochozoa</taxon>
        <taxon>Bryozoa</taxon>
        <taxon>Gymnolaemata</taxon>
        <taxon>Cheilostomatida</taxon>
        <taxon>Flustrina</taxon>
        <taxon>Buguloidea</taxon>
        <taxon>Bugulidae</taxon>
        <taxon>Bugula</taxon>
    </lineage>
</organism>
<dbReference type="OrthoDB" id="8852462at2759"/>
<reference evidence="2" key="1">
    <citation type="submission" date="2020-06" db="EMBL/GenBank/DDBJ databases">
        <title>Draft genome of Bugula neritina, a colonial animal packing powerful symbionts and potential medicines.</title>
        <authorList>
            <person name="Rayko M."/>
        </authorList>
    </citation>
    <scope>NUCLEOTIDE SEQUENCE [LARGE SCALE GENOMIC DNA]</scope>
    <source>
        <strain evidence="2">Kwan_BN1</strain>
    </source>
</reference>
<evidence type="ECO:0000256" key="1">
    <source>
        <dbReference type="SAM" id="Coils"/>
    </source>
</evidence>
<proteinExistence type="predicted"/>
<keyword evidence="3" id="KW-1185">Reference proteome</keyword>
<gene>
    <name evidence="2" type="ORF">EB796_016740</name>
</gene>
<keyword evidence="1" id="KW-0175">Coiled coil</keyword>
<sequence length="67" mass="8289">MEAILEEHNSDIETLEARHLQTYQQQDENLKIRLKKRRLTGKERMAQEQEEKAQLREQELQWLMRLR</sequence>
<dbReference type="EMBL" id="VXIV02002511">
    <property type="protein sequence ID" value="KAF6024949.1"/>
    <property type="molecule type" value="Genomic_DNA"/>
</dbReference>
<protein>
    <submittedName>
        <fullName evidence="2">Uncharacterized protein</fullName>
    </submittedName>
</protein>